<reference evidence="2" key="1">
    <citation type="submission" date="2023-11" db="EMBL/GenBank/DDBJ databases">
        <title>Genome assemblies of two species of porcelain crab, Petrolisthes cinctipes and Petrolisthes manimaculis (Anomura: Porcellanidae).</title>
        <authorList>
            <person name="Angst P."/>
        </authorList>
    </citation>
    <scope>NUCLEOTIDE SEQUENCE</scope>
    <source>
        <strain evidence="2">PB745_02</strain>
        <tissue evidence="2">Gill</tissue>
    </source>
</reference>
<dbReference type="FunFam" id="3.20.80.10:FF:000002">
    <property type="entry name" value="Heme-binding protein 2"/>
    <property type="match status" value="1"/>
</dbReference>
<dbReference type="Proteomes" id="UP001292094">
    <property type="component" value="Unassembled WGS sequence"/>
</dbReference>
<evidence type="ECO:0000313" key="3">
    <source>
        <dbReference type="Proteomes" id="UP001292094"/>
    </source>
</evidence>
<dbReference type="PANTHER" id="PTHR11220">
    <property type="entry name" value="HEME-BINDING PROTEIN-RELATED"/>
    <property type="match status" value="1"/>
</dbReference>
<dbReference type="SUPFAM" id="SSF55136">
    <property type="entry name" value="Probable bacterial effector-binding domain"/>
    <property type="match status" value="1"/>
</dbReference>
<dbReference type="EMBL" id="JAWZYT010002062">
    <property type="protein sequence ID" value="KAK4306962.1"/>
    <property type="molecule type" value="Genomic_DNA"/>
</dbReference>
<dbReference type="Pfam" id="PF04832">
    <property type="entry name" value="SOUL"/>
    <property type="match status" value="1"/>
</dbReference>
<keyword evidence="3" id="KW-1185">Reference proteome</keyword>
<comment type="caution">
    <text evidence="2">The sequence shown here is derived from an EMBL/GenBank/DDBJ whole genome shotgun (WGS) entry which is preliminary data.</text>
</comment>
<accession>A0AAE1U2B2</accession>
<name>A0AAE1U2B2_9EUCA</name>
<gene>
    <name evidence="2" type="ORF">Pmani_021239</name>
</gene>
<dbReference type="PANTHER" id="PTHR11220:SF72">
    <property type="entry name" value="HEME-BINDING PROTEIN 2-LIKE ISOFORM X2"/>
    <property type="match status" value="1"/>
</dbReference>
<protein>
    <recommendedName>
        <fullName evidence="4">Heme-binding protein 2</fullName>
    </recommendedName>
</protein>
<evidence type="ECO:0000313" key="2">
    <source>
        <dbReference type="EMBL" id="KAK4306962.1"/>
    </source>
</evidence>
<dbReference type="Gene3D" id="3.20.80.10">
    <property type="entry name" value="Regulatory factor, effector binding domain"/>
    <property type="match status" value="1"/>
</dbReference>
<comment type="similarity">
    <text evidence="1">Belongs to the HEBP family.</text>
</comment>
<organism evidence="2 3">
    <name type="scientific">Petrolisthes manimaculis</name>
    <dbReference type="NCBI Taxonomy" id="1843537"/>
    <lineage>
        <taxon>Eukaryota</taxon>
        <taxon>Metazoa</taxon>
        <taxon>Ecdysozoa</taxon>
        <taxon>Arthropoda</taxon>
        <taxon>Crustacea</taxon>
        <taxon>Multicrustacea</taxon>
        <taxon>Malacostraca</taxon>
        <taxon>Eumalacostraca</taxon>
        <taxon>Eucarida</taxon>
        <taxon>Decapoda</taxon>
        <taxon>Pleocyemata</taxon>
        <taxon>Anomura</taxon>
        <taxon>Galatheoidea</taxon>
        <taxon>Porcellanidae</taxon>
        <taxon>Petrolisthes</taxon>
    </lineage>
</organism>
<evidence type="ECO:0000256" key="1">
    <source>
        <dbReference type="ARBA" id="ARBA00009817"/>
    </source>
</evidence>
<proteinExistence type="inferred from homology"/>
<dbReference type="InterPro" id="IPR011256">
    <property type="entry name" value="Reg_factor_effector_dom_sf"/>
</dbReference>
<dbReference type="AlphaFoldDB" id="A0AAE1U2B2"/>
<dbReference type="InterPro" id="IPR006917">
    <property type="entry name" value="SOUL_heme-bd"/>
</dbReference>
<sequence length="174" mass="20130">MPPYQVVNTAETYEERIYPARKWVTSKIFSISYEEAGDIMFHRLFDYIDGQNVDGIKVDMTSPVTVLVQPGEGPNCENTFTESFYVPSIHQDNPPKPTNPDVYIEERPELHVFSRRFHGFTNDQDWITNAAQLAEDLLTDGMDEGVNFSTYYTAGYDSPYTIFNRTNEVWLMKM</sequence>
<dbReference type="GO" id="GO:0020037">
    <property type="term" value="F:heme binding"/>
    <property type="evidence" value="ECO:0007669"/>
    <property type="project" value="TreeGrafter"/>
</dbReference>
<evidence type="ECO:0008006" key="4">
    <source>
        <dbReference type="Google" id="ProtNLM"/>
    </source>
</evidence>